<sequence>MRRLALIPVLTALVAFTPAALADEEPARLSLSATGSVSVTPDQARVSSGVVTRANTAAEALRANSQAMERVFAQLRRAGVAERDMQTRQLTVSPVYSQPARGSEEPARIVAYEARNTVSALIRDLDRTGAVIDALVNAGANQLEGVNFSYSGEAEARNAARRAAVTELNGLRDLYAEAAGFRVTRLVSISESGGYRPQPVYASVAMRMEDASTPVAAGELTIEVTINASWQIEG</sequence>
<dbReference type="Proteomes" id="UP000325122">
    <property type="component" value="Unassembled WGS sequence"/>
</dbReference>
<gene>
    <name evidence="2" type="ORF">F1654_05805</name>
</gene>
<dbReference type="Gene3D" id="3.30.70.2970">
    <property type="entry name" value="Protein of unknown function (DUF541), domain 2"/>
    <property type="match status" value="1"/>
</dbReference>
<keyword evidence="1" id="KW-0732">Signal</keyword>
<evidence type="ECO:0000313" key="3">
    <source>
        <dbReference type="Proteomes" id="UP000325122"/>
    </source>
</evidence>
<dbReference type="PANTHER" id="PTHR34387:SF2">
    <property type="entry name" value="SLR1258 PROTEIN"/>
    <property type="match status" value="1"/>
</dbReference>
<dbReference type="AlphaFoldDB" id="A0A5M6ZEZ2"/>
<dbReference type="Gene3D" id="3.30.110.170">
    <property type="entry name" value="Protein of unknown function (DUF541), domain 1"/>
    <property type="match status" value="1"/>
</dbReference>
<name>A0A5M6ZEZ2_9PROT</name>
<accession>A0A5M6ZEZ2</accession>
<dbReference type="PANTHER" id="PTHR34387">
    <property type="entry name" value="SLR1258 PROTEIN"/>
    <property type="match status" value="1"/>
</dbReference>
<reference evidence="2 3" key="1">
    <citation type="submission" date="2019-09" db="EMBL/GenBank/DDBJ databases">
        <authorList>
            <person name="Kevbrin V."/>
            <person name="Grouzdev D.S."/>
        </authorList>
    </citation>
    <scope>NUCLEOTIDE SEQUENCE [LARGE SCALE GENOMIC DNA]</scope>
    <source>
        <strain evidence="2 3">G-192</strain>
    </source>
</reference>
<comment type="caution">
    <text evidence="2">The sequence shown here is derived from an EMBL/GenBank/DDBJ whole genome shotgun (WGS) entry which is preliminary data.</text>
</comment>
<dbReference type="EMBL" id="VWOJ01000002">
    <property type="protein sequence ID" value="KAA5803323.1"/>
    <property type="molecule type" value="Genomic_DNA"/>
</dbReference>
<organism evidence="2 3">
    <name type="scientific">Alkalicaulis satelles</name>
    <dbReference type="NCBI Taxonomy" id="2609175"/>
    <lineage>
        <taxon>Bacteria</taxon>
        <taxon>Pseudomonadati</taxon>
        <taxon>Pseudomonadota</taxon>
        <taxon>Alphaproteobacteria</taxon>
        <taxon>Maricaulales</taxon>
        <taxon>Maricaulaceae</taxon>
        <taxon>Alkalicaulis</taxon>
    </lineage>
</organism>
<keyword evidence="3" id="KW-1185">Reference proteome</keyword>
<evidence type="ECO:0000313" key="2">
    <source>
        <dbReference type="EMBL" id="KAA5803323.1"/>
    </source>
</evidence>
<dbReference type="InterPro" id="IPR007497">
    <property type="entry name" value="SIMPL/DUF541"/>
</dbReference>
<dbReference type="GO" id="GO:0006974">
    <property type="term" value="P:DNA damage response"/>
    <property type="evidence" value="ECO:0007669"/>
    <property type="project" value="TreeGrafter"/>
</dbReference>
<dbReference type="InterPro" id="IPR052022">
    <property type="entry name" value="26kDa_periplasmic_antigen"/>
</dbReference>
<evidence type="ECO:0000256" key="1">
    <source>
        <dbReference type="SAM" id="SignalP"/>
    </source>
</evidence>
<dbReference type="RefSeq" id="WP_150022592.1">
    <property type="nucleotide sequence ID" value="NZ_VWOJ01000002.1"/>
</dbReference>
<proteinExistence type="predicted"/>
<protein>
    <submittedName>
        <fullName evidence="2">DUF541 domain-containing protein</fullName>
    </submittedName>
</protein>
<dbReference type="Pfam" id="PF04402">
    <property type="entry name" value="SIMPL"/>
    <property type="match status" value="1"/>
</dbReference>
<feature type="chain" id="PRO_5024335247" evidence="1">
    <location>
        <begin position="23"/>
        <end position="234"/>
    </location>
</feature>
<feature type="signal peptide" evidence="1">
    <location>
        <begin position="1"/>
        <end position="22"/>
    </location>
</feature>